<evidence type="ECO:0000313" key="2">
    <source>
        <dbReference type="EMBL" id="QQS99571.1"/>
    </source>
</evidence>
<feature type="transmembrane region" description="Helical" evidence="1">
    <location>
        <begin position="77"/>
        <end position="102"/>
    </location>
</feature>
<keyword evidence="1" id="KW-1133">Transmembrane helix</keyword>
<dbReference type="Proteomes" id="UP000595254">
    <property type="component" value="Chromosome"/>
</dbReference>
<keyword evidence="3" id="KW-1185">Reference proteome</keyword>
<organism evidence="2 3">
    <name type="scientific">Peribacillus psychrosaccharolyticus</name>
    <name type="common">Bacillus psychrosaccharolyticus</name>
    <dbReference type="NCBI Taxonomy" id="1407"/>
    <lineage>
        <taxon>Bacteria</taxon>
        <taxon>Bacillati</taxon>
        <taxon>Bacillota</taxon>
        <taxon>Bacilli</taxon>
        <taxon>Bacillales</taxon>
        <taxon>Bacillaceae</taxon>
        <taxon>Peribacillus</taxon>
    </lineage>
</organism>
<feature type="transmembrane region" description="Helical" evidence="1">
    <location>
        <begin position="5"/>
        <end position="23"/>
    </location>
</feature>
<dbReference type="RefSeq" id="WP_040376516.1">
    <property type="nucleotide sequence ID" value="NZ_CP068053.1"/>
</dbReference>
<evidence type="ECO:0000256" key="1">
    <source>
        <dbReference type="SAM" id="Phobius"/>
    </source>
</evidence>
<evidence type="ECO:0000313" key="3">
    <source>
        <dbReference type="Proteomes" id="UP000595254"/>
    </source>
</evidence>
<dbReference type="AlphaFoldDB" id="A0A974NKT8"/>
<dbReference type="KEGG" id="ppsr:I6J18_18555"/>
<dbReference type="PANTHER" id="PTHR35335">
    <property type="entry name" value="UPF0716 PROTEIN FXSA"/>
    <property type="match status" value="1"/>
</dbReference>
<keyword evidence="1" id="KW-0472">Membrane</keyword>
<name>A0A974NKT8_PERPY</name>
<proteinExistence type="predicted"/>
<protein>
    <submittedName>
        <fullName evidence="2">Membrane protein FxsA</fullName>
    </submittedName>
</protein>
<dbReference type="Pfam" id="PF04186">
    <property type="entry name" value="FxsA"/>
    <property type="match status" value="1"/>
</dbReference>
<dbReference type="EMBL" id="CP068053">
    <property type="protein sequence ID" value="QQS99571.1"/>
    <property type="molecule type" value="Genomic_DNA"/>
</dbReference>
<accession>A0A974NKT8</accession>
<feature type="transmembrane region" description="Helical" evidence="1">
    <location>
        <begin position="29"/>
        <end position="48"/>
    </location>
</feature>
<dbReference type="NCBIfam" id="NF008528">
    <property type="entry name" value="PRK11463.1-2"/>
    <property type="match status" value="1"/>
</dbReference>
<sequence length="134" mass="14761">MKLKYLLLSIVAFPVIEIIILLLSGKVIGFWPTLFALILMGIAGAYLAKKQGLETLRRAQAQMNVGQLPGNEMINGLCIMIGGILLVLPGFITDLAGLLLILPPTRKLCKPLLMRWITKKINKNKNKGIITIIQ</sequence>
<gene>
    <name evidence="2" type="primary">fxsA</name>
    <name evidence="2" type="ORF">I6J18_18555</name>
</gene>
<dbReference type="GO" id="GO:0016020">
    <property type="term" value="C:membrane"/>
    <property type="evidence" value="ECO:0007669"/>
    <property type="project" value="InterPro"/>
</dbReference>
<dbReference type="PANTHER" id="PTHR35335:SF1">
    <property type="entry name" value="UPF0716 PROTEIN FXSA"/>
    <property type="match status" value="1"/>
</dbReference>
<reference evidence="2 3" key="1">
    <citation type="submission" date="2021-01" db="EMBL/GenBank/DDBJ databases">
        <title>FDA dAtabase for Regulatory Grade micrObial Sequences (FDA-ARGOS): Supporting development and validation of Infectious Disease Dx tests.</title>
        <authorList>
            <person name="Nelson B."/>
            <person name="Plummer A."/>
            <person name="Tallon L."/>
            <person name="Sadzewicz L."/>
            <person name="Zhao X."/>
            <person name="Boylan J."/>
            <person name="Ott S."/>
            <person name="Bowen H."/>
            <person name="Vavikolanu K."/>
            <person name="Mehta A."/>
            <person name="Aluvathingal J."/>
            <person name="Nadendla S."/>
            <person name="Myers T."/>
            <person name="Yan Y."/>
            <person name="Sichtig H."/>
        </authorList>
    </citation>
    <scope>NUCLEOTIDE SEQUENCE [LARGE SCALE GENOMIC DNA]</scope>
    <source>
        <strain evidence="2 3">FDAARGOS_1161</strain>
    </source>
</reference>
<keyword evidence="1" id="KW-0812">Transmembrane</keyword>
<dbReference type="InterPro" id="IPR007313">
    <property type="entry name" value="FxsA"/>
</dbReference>